<sequence>MNRRTFEYEKAVNEELAEHRQIMEKNLISMAPYGGAWGIYDKHGSARC</sequence>
<proteinExistence type="predicted"/>
<dbReference type="Proteomes" id="UP001163603">
    <property type="component" value="Chromosome 10"/>
</dbReference>
<name>A0ACC0XTC5_9ROSI</name>
<gene>
    <name evidence="1" type="ORF">Pint_09049</name>
</gene>
<protein>
    <submittedName>
        <fullName evidence="1">Uncharacterized protein</fullName>
    </submittedName>
</protein>
<evidence type="ECO:0000313" key="2">
    <source>
        <dbReference type="Proteomes" id="UP001163603"/>
    </source>
</evidence>
<dbReference type="EMBL" id="CM047745">
    <property type="protein sequence ID" value="KAJ0024507.1"/>
    <property type="molecule type" value="Genomic_DNA"/>
</dbReference>
<evidence type="ECO:0000313" key="1">
    <source>
        <dbReference type="EMBL" id="KAJ0024507.1"/>
    </source>
</evidence>
<accession>A0ACC0XTC5</accession>
<reference evidence="2" key="1">
    <citation type="journal article" date="2023" name="G3 (Bethesda)">
        <title>Genome assembly and association tests identify interacting loci associated with vigor, precocity, and sex in interspecific pistachio rootstocks.</title>
        <authorList>
            <person name="Palmer W."/>
            <person name="Jacygrad E."/>
            <person name="Sagayaradj S."/>
            <person name="Cavanaugh K."/>
            <person name="Han R."/>
            <person name="Bertier L."/>
            <person name="Beede B."/>
            <person name="Kafkas S."/>
            <person name="Golino D."/>
            <person name="Preece J."/>
            <person name="Michelmore R."/>
        </authorList>
    </citation>
    <scope>NUCLEOTIDE SEQUENCE [LARGE SCALE GENOMIC DNA]</scope>
</reference>
<organism evidence="1 2">
    <name type="scientific">Pistacia integerrima</name>
    <dbReference type="NCBI Taxonomy" id="434235"/>
    <lineage>
        <taxon>Eukaryota</taxon>
        <taxon>Viridiplantae</taxon>
        <taxon>Streptophyta</taxon>
        <taxon>Embryophyta</taxon>
        <taxon>Tracheophyta</taxon>
        <taxon>Spermatophyta</taxon>
        <taxon>Magnoliopsida</taxon>
        <taxon>eudicotyledons</taxon>
        <taxon>Gunneridae</taxon>
        <taxon>Pentapetalae</taxon>
        <taxon>rosids</taxon>
        <taxon>malvids</taxon>
        <taxon>Sapindales</taxon>
        <taxon>Anacardiaceae</taxon>
        <taxon>Pistacia</taxon>
    </lineage>
</organism>
<comment type="caution">
    <text evidence="1">The sequence shown here is derived from an EMBL/GenBank/DDBJ whole genome shotgun (WGS) entry which is preliminary data.</text>
</comment>
<keyword evidence="2" id="KW-1185">Reference proteome</keyword>